<proteinExistence type="predicted"/>
<gene>
    <name evidence="1" type="ORF">AVEN_143440_1</name>
</gene>
<evidence type="ECO:0000313" key="1">
    <source>
        <dbReference type="EMBL" id="GBN78960.1"/>
    </source>
</evidence>
<comment type="caution">
    <text evidence="1">The sequence shown here is derived from an EMBL/GenBank/DDBJ whole genome shotgun (WGS) entry which is preliminary data.</text>
</comment>
<organism evidence="1 2">
    <name type="scientific">Araneus ventricosus</name>
    <name type="common">Orbweaver spider</name>
    <name type="synonym">Epeira ventricosa</name>
    <dbReference type="NCBI Taxonomy" id="182803"/>
    <lineage>
        <taxon>Eukaryota</taxon>
        <taxon>Metazoa</taxon>
        <taxon>Ecdysozoa</taxon>
        <taxon>Arthropoda</taxon>
        <taxon>Chelicerata</taxon>
        <taxon>Arachnida</taxon>
        <taxon>Araneae</taxon>
        <taxon>Araneomorphae</taxon>
        <taxon>Entelegynae</taxon>
        <taxon>Araneoidea</taxon>
        <taxon>Araneidae</taxon>
        <taxon>Araneus</taxon>
    </lineage>
</organism>
<sequence length="100" mass="11287">MSIRSPRIKLEQFRYESYALLKQLKRSLQLLNSAAQLAAKESVISKTDPKIEHSNHDAMIGIRSISDRRSKINSLSPLFFFATGPRPWGNEDSPGTRSAQ</sequence>
<keyword evidence="2" id="KW-1185">Reference proteome</keyword>
<evidence type="ECO:0000313" key="2">
    <source>
        <dbReference type="Proteomes" id="UP000499080"/>
    </source>
</evidence>
<accession>A0A4Y2RVF9</accession>
<dbReference type="AlphaFoldDB" id="A0A4Y2RVF9"/>
<dbReference type="Proteomes" id="UP000499080">
    <property type="component" value="Unassembled WGS sequence"/>
</dbReference>
<reference evidence="1 2" key="1">
    <citation type="journal article" date="2019" name="Sci. Rep.">
        <title>Orb-weaving spider Araneus ventricosus genome elucidates the spidroin gene catalogue.</title>
        <authorList>
            <person name="Kono N."/>
            <person name="Nakamura H."/>
            <person name="Ohtoshi R."/>
            <person name="Moran D.A.P."/>
            <person name="Shinohara A."/>
            <person name="Yoshida Y."/>
            <person name="Fujiwara M."/>
            <person name="Mori M."/>
            <person name="Tomita M."/>
            <person name="Arakawa K."/>
        </authorList>
    </citation>
    <scope>NUCLEOTIDE SEQUENCE [LARGE SCALE GENOMIC DNA]</scope>
</reference>
<protein>
    <submittedName>
        <fullName evidence="1">Uncharacterized protein</fullName>
    </submittedName>
</protein>
<name>A0A4Y2RVF9_ARAVE</name>
<dbReference type="EMBL" id="BGPR01018360">
    <property type="protein sequence ID" value="GBN78960.1"/>
    <property type="molecule type" value="Genomic_DNA"/>
</dbReference>